<dbReference type="EnsemblPlants" id="OGLUM06G06820.1">
    <property type="protein sequence ID" value="OGLUM06G06820.1"/>
    <property type="gene ID" value="OGLUM06G06820"/>
</dbReference>
<feature type="compositionally biased region" description="Basic residues" evidence="1">
    <location>
        <begin position="384"/>
        <end position="396"/>
    </location>
</feature>
<feature type="compositionally biased region" description="Basic and acidic residues" evidence="1">
    <location>
        <begin position="11"/>
        <end position="26"/>
    </location>
</feature>
<feature type="region of interest" description="Disordered" evidence="1">
    <location>
        <begin position="259"/>
        <end position="322"/>
    </location>
</feature>
<evidence type="ECO:0000313" key="2">
    <source>
        <dbReference type="EnsemblPlants" id="OGLUM06G06820.1"/>
    </source>
</evidence>
<name>A0A0E0A6E0_9ORYZ</name>
<feature type="compositionally biased region" description="Polar residues" evidence="1">
    <location>
        <begin position="313"/>
        <end position="322"/>
    </location>
</feature>
<dbReference type="Gramene" id="OGLUM06G06820.1">
    <property type="protein sequence ID" value="OGLUM06G06820.1"/>
    <property type="gene ID" value="OGLUM06G06820"/>
</dbReference>
<evidence type="ECO:0000313" key="3">
    <source>
        <dbReference type="Proteomes" id="UP000026961"/>
    </source>
</evidence>
<feature type="compositionally biased region" description="Basic and acidic residues" evidence="1">
    <location>
        <begin position="169"/>
        <end position="181"/>
    </location>
</feature>
<feature type="region of interest" description="Disordered" evidence="1">
    <location>
        <begin position="384"/>
        <end position="405"/>
    </location>
</feature>
<keyword evidence="3" id="KW-1185">Reference proteome</keyword>
<feature type="region of interest" description="Disordered" evidence="1">
    <location>
        <begin position="1"/>
        <end position="34"/>
    </location>
</feature>
<sequence length="444" mass="49697">MHHLLTAQAPEKGEGRSPARGEKDAATGDAAAGDVHRRLPSTALPLTPTLGSICVAGRCALHRRPNSVAGPLWSAPSSPAVDPVASPGLHPIHLLLWGSKETRWCAKNLLTWSWLAVECGRIIFYVNHMIPGRYHLIPVRYQDLKHHKHHPPRGKNRMIPDRISFVKPDDTRHDTYEDHDTSQVSHDPPKVSPMKPGETGHDTKEDHDTSQIYDPTRVSLDTSQLSSSMWYQTIPITYQVILVRYHVIPIRYQELGVEVSRHRRRWPRPPPSTLHTEPKPRRRQPHPPPSMVHIGTCRRRPRPLSGARHRQPRLSSTPQLAAASSTLELVSGATAITTQDPPPSTPHAGARHRHRLCHHADPPPSMRPCPTPELAGGRVLHAGARRRQPHPPRRRSSAPAASAPPALAASVLLPRWPALSRLREVDRERSRWDTIPTGYRCAMW</sequence>
<protein>
    <submittedName>
        <fullName evidence="2">Uncharacterized protein</fullName>
    </submittedName>
</protein>
<feature type="compositionally biased region" description="Basic and acidic residues" evidence="1">
    <location>
        <begin position="198"/>
        <end position="209"/>
    </location>
</feature>
<reference evidence="2" key="2">
    <citation type="submission" date="2018-05" db="EMBL/GenBank/DDBJ databases">
        <title>OgluRS3 (Oryza glumaepatula Reference Sequence Version 3).</title>
        <authorList>
            <person name="Zhang J."/>
            <person name="Kudrna D."/>
            <person name="Lee S."/>
            <person name="Talag J."/>
            <person name="Welchert J."/>
            <person name="Wing R.A."/>
        </authorList>
    </citation>
    <scope>NUCLEOTIDE SEQUENCE [LARGE SCALE GENOMIC DNA]</scope>
</reference>
<evidence type="ECO:0000256" key="1">
    <source>
        <dbReference type="SAM" id="MobiDB-lite"/>
    </source>
</evidence>
<feature type="compositionally biased region" description="Basic residues" evidence="1">
    <location>
        <begin position="296"/>
        <end position="312"/>
    </location>
</feature>
<dbReference type="HOGENOM" id="CLU_040476_0_0_1"/>
<feature type="region of interest" description="Disordered" evidence="1">
    <location>
        <begin position="169"/>
        <end position="210"/>
    </location>
</feature>
<reference evidence="2" key="1">
    <citation type="submission" date="2015-04" db="UniProtKB">
        <authorList>
            <consortium name="EnsemblPlants"/>
        </authorList>
    </citation>
    <scope>IDENTIFICATION</scope>
</reference>
<organism evidence="2">
    <name type="scientific">Oryza glumipatula</name>
    <dbReference type="NCBI Taxonomy" id="40148"/>
    <lineage>
        <taxon>Eukaryota</taxon>
        <taxon>Viridiplantae</taxon>
        <taxon>Streptophyta</taxon>
        <taxon>Embryophyta</taxon>
        <taxon>Tracheophyta</taxon>
        <taxon>Spermatophyta</taxon>
        <taxon>Magnoliopsida</taxon>
        <taxon>Liliopsida</taxon>
        <taxon>Poales</taxon>
        <taxon>Poaceae</taxon>
        <taxon>BOP clade</taxon>
        <taxon>Oryzoideae</taxon>
        <taxon>Oryzeae</taxon>
        <taxon>Oryzinae</taxon>
        <taxon>Oryza</taxon>
    </lineage>
</organism>
<accession>A0A0E0A6E0</accession>
<dbReference type="AlphaFoldDB" id="A0A0E0A6E0"/>
<dbReference type="Proteomes" id="UP000026961">
    <property type="component" value="Chromosome 6"/>
</dbReference>
<proteinExistence type="predicted"/>